<dbReference type="AlphaFoldDB" id="A0A0H3AHH4"/>
<dbReference type="KEGG" id="vco:VC0395_A0988"/>
<dbReference type="InterPro" id="IPR018181">
    <property type="entry name" value="Heat_shock_70_CS"/>
</dbReference>
<dbReference type="Gene3D" id="3.30.420.40">
    <property type="match status" value="1"/>
</dbReference>
<dbReference type="InterPro" id="IPR043129">
    <property type="entry name" value="ATPase_NBD"/>
</dbReference>
<dbReference type="EMBL" id="CP000627">
    <property type="protein sequence ID" value="ABQ20457.1"/>
    <property type="molecule type" value="Genomic_DNA"/>
</dbReference>
<accession>A0A0H3AHH4</accession>
<organism evidence="2 3">
    <name type="scientific">Vibrio cholerae serotype O1 (strain ATCC 39541 / Classical Ogawa 395 / O395)</name>
    <dbReference type="NCBI Taxonomy" id="345073"/>
    <lineage>
        <taxon>Bacteria</taxon>
        <taxon>Pseudomonadati</taxon>
        <taxon>Pseudomonadota</taxon>
        <taxon>Gammaproteobacteria</taxon>
        <taxon>Vibrionales</taxon>
        <taxon>Vibrionaceae</taxon>
        <taxon>Vibrio</taxon>
    </lineage>
</organism>
<gene>
    <name evidence="2" type="ordered locus">VC0395_A0988</name>
</gene>
<name>A0A0H3AHH4_VIBC3</name>
<sequence length="105" mass="11353">MEMPIHSAKYSVGIDLGTTHCVLAYQDVQSEESRVEVMSIAQMTAPGTVENLNQLGSFVYQPHEHEMAAASRRLPWSSEPTALVGAIARNLGSKTPIRLVASAKS</sequence>
<keyword evidence="2" id="KW-0346">Stress response</keyword>
<reference evidence="2 3" key="1">
    <citation type="submission" date="2007-03" db="EMBL/GenBank/DDBJ databases">
        <authorList>
            <person name="Heidelberg J."/>
        </authorList>
    </citation>
    <scope>NUCLEOTIDE SEQUENCE [LARGE SCALE GENOMIC DNA]</scope>
    <source>
        <strain evidence="3">ATCC 39541 / Classical Ogawa 395 / O395</strain>
    </source>
</reference>
<evidence type="ECO:0000313" key="2">
    <source>
        <dbReference type="EMBL" id="ABQ20457.1"/>
    </source>
</evidence>
<evidence type="ECO:0000313" key="3">
    <source>
        <dbReference type="Proteomes" id="UP000000249"/>
    </source>
</evidence>
<comment type="similarity">
    <text evidence="1">Belongs to the heat shock protein 70 family.</text>
</comment>
<evidence type="ECO:0000256" key="1">
    <source>
        <dbReference type="ARBA" id="ARBA00007381"/>
    </source>
</evidence>
<dbReference type="Proteomes" id="UP000000249">
    <property type="component" value="Chromosome 1"/>
</dbReference>
<dbReference type="PROSITE" id="PS00297">
    <property type="entry name" value="HSP70_1"/>
    <property type="match status" value="1"/>
</dbReference>
<protein>
    <submittedName>
        <fullName evidence="2">Heat shock protein 70</fullName>
    </submittedName>
</protein>
<proteinExistence type="inferred from homology"/>
<dbReference type="SUPFAM" id="SSF53067">
    <property type="entry name" value="Actin-like ATPase domain"/>
    <property type="match status" value="1"/>
</dbReference>